<evidence type="ECO:0000259" key="2">
    <source>
        <dbReference type="PROSITE" id="PS51886"/>
    </source>
</evidence>
<accession>A0A015K4Z5</accession>
<comment type="caution">
    <text evidence="3">The sequence shown here is derived from an EMBL/GenBank/DDBJ whole genome shotgun (WGS) entry which is preliminary data.</text>
</comment>
<feature type="domain" description="BTB" evidence="1">
    <location>
        <begin position="23"/>
        <end position="97"/>
    </location>
</feature>
<dbReference type="InterPro" id="IPR011705">
    <property type="entry name" value="BACK"/>
</dbReference>
<sequence>MSVQFFSKLSQNYIGLLKDDEYYDITIEVGKDPNVKIFRAHMNILCYRSPYLRRILASNKNRNKENILSHIKFSNISSENFQIILEYIYGGILSLNGQEILDIMNILVAADVLHLQELVDYLQTYLVENNPEWIEQHFGFTQQIASRSNNLLELKEFCTRLMAKSPEKILKSIDFTSLSEKSLISLIKRDDLQMREVENILQNCLPLVRFFSLSSKEFSRKVRPYQKLLDHQLYENLLSYYLDPEIVSTHKILRPRKTVLLDNDTQIIESRIIDLNIASTISKWIDKIVINDDNFREFYLPYKFELLLRGSRDGFTPKKFHKLCDNEYNTITFIKVKGTEEILGGYNPLKWESSNSWGITKDSFIFSFKNKNIKDAIISNVNNINRALNYDPSRGPQFGVDIVCGTSDMSTSKDYNHTYCKKNFYEKAIRDTSGYFTIEDYEVFQIMKS</sequence>
<protein>
    <recommendedName>
        <fullName evidence="5">Kelch-like protein 17</fullName>
    </recommendedName>
</protein>
<feature type="domain" description="TLDc" evidence="2">
    <location>
        <begin position="271"/>
        <end position="447"/>
    </location>
</feature>
<dbReference type="SMART" id="SM00225">
    <property type="entry name" value="BTB"/>
    <property type="match status" value="1"/>
</dbReference>
<dbReference type="InterPro" id="IPR006571">
    <property type="entry name" value="TLDc_dom"/>
</dbReference>
<evidence type="ECO:0000313" key="3">
    <source>
        <dbReference type="EMBL" id="EXX62529.1"/>
    </source>
</evidence>
<name>A0A015K4Z5_RHIIW</name>
<dbReference type="Gene3D" id="1.25.40.420">
    <property type="match status" value="1"/>
</dbReference>
<dbReference type="Pfam" id="PF00651">
    <property type="entry name" value="BTB"/>
    <property type="match status" value="1"/>
</dbReference>
<organism evidence="3 4">
    <name type="scientific">Rhizophagus irregularis (strain DAOM 197198w)</name>
    <name type="common">Glomus intraradices</name>
    <dbReference type="NCBI Taxonomy" id="1432141"/>
    <lineage>
        <taxon>Eukaryota</taxon>
        <taxon>Fungi</taxon>
        <taxon>Fungi incertae sedis</taxon>
        <taxon>Mucoromycota</taxon>
        <taxon>Glomeromycotina</taxon>
        <taxon>Glomeromycetes</taxon>
        <taxon>Glomerales</taxon>
        <taxon>Glomeraceae</taxon>
        <taxon>Rhizophagus</taxon>
    </lineage>
</organism>
<dbReference type="HOGENOM" id="CLU_021542_0_2_1"/>
<dbReference type="Proteomes" id="UP000022910">
    <property type="component" value="Unassembled WGS sequence"/>
</dbReference>
<reference evidence="3 4" key="1">
    <citation type="submission" date="2014-02" db="EMBL/GenBank/DDBJ databases">
        <title>Single nucleus genome sequencing reveals high similarity among nuclei of an endomycorrhizal fungus.</title>
        <authorList>
            <person name="Lin K."/>
            <person name="Geurts R."/>
            <person name="Zhang Z."/>
            <person name="Limpens E."/>
            <person name="Saunders D.G."/>
            <person name="Mu D."/>
            <person name="Pang E."/>
            <person name="Cao H."/>
            <person name="Cha H."/>
            <person name="Lin T."/>
            <person name="Zhou Q."/>
            <person name="Shang Y."/>
            <person name="Li Y."/>
            <person name="Ivanov S."/>
            <person name="Sharma T."/>
            <person name="Velzen R.V."/>
            <person name="Ruijter N.D."/>
            <person name="Aanen D.K."/>
            <person name="Win J."/>
            <person name="Kamoun S."/>
            <person name="Bisseling T."/>
            <person name="Huang S."/>
        </authorList>
    </citation>
    <scope>NUCLEOTIDE SEQUENCE [LARGE SCALE GENOMIC DNA]</scope>
    <source>
        <strain evidence="4">DAOM197198w</strain>
    </source>
</reference>
<dbReference type="CDD" id="cd18186">
    <property type="entry name" value="BTB_POZ_ZBTB_KLHL-like"/>
    <property type="match status" value="1"/>
</dbReference>
<dbReference type="AlphaFoldDB" id="A0A015K4Z5"/>
<dbReference type="GO" id="GO:0005737">
    <property type="term" value="C:cytoplasm"/>
    <property type="evidence" value="ECO:0007669"/>
    <property type="project" value="TreeGrafter"/>
</dbReference>
<dbReference type="InterPro" id="IPR011333">
    <property type="entry name" value="SKP1/BTB/POZ_sf"/>
</dbReference>
<dbReference type="Pfam" id="PF07707">
    <property type="entry name" value="BACK"/>
    <property type="match status" value="1"/>
</dbReference>
<gene>
    <name evidence="3" type="ORF">RirG_160840</name>
</gene>
<dbReference type="PROSITE" id="PS51886">
    <property type="entry name" value="TLDC"/>
    <property type="match status" value="1"/>
</dbReference>
<dbReference type="SUPFAM" id="SSF54695">
    <property type="entry name" value="POZ domain"/>
    <property type="match status" value="1"/>
</dbReference>
<keyword evidence="4" id="KW-1185">Reference proteome</keyword>
<evidence type="ECO:0000313" key="4">
    <source>
        <dbReference type="Proteomes" id="UP000022910"/>
    </source>
</evidence>
<dbReference type="PANTHER" id="PTHR46306">
    <property type="entry name" value="BTB/POZ DOMAIN-CONTAINING PROTEIN 9"/>
    <property type="match status" value="1"/>
</dbReference>
<dbReference type="InterPro" id="IPR000210">
    <property type="entry name" value="BTB/POZ_dom"/>
</dbReference>
<proteinExistence type="predicted"/>
<dbReference type="PANTHER" id="PTHR46306:SF1">
    <property type="entry name" value="BTB_POZ DOMAIN-CONTAINING PROTEIN 9"/>
    <property type="match status" value="1"/>
</dbReference>
<dbReference type="EMBL" id="JEMT01024693">
    <property type="protein sequence ID" value="EXX62529.1"/>
    <property type="molecule type" value="Genomic_DNA"/>
</dbReference>
<evidence type="ECO:0008006" key="5">
    <source>
        <dbReference type="Google" id="ProtNLM"/>
    </source>
</evidence>
<dbReference type="Gene3D" id="3.30.710.10">
    <property type="entry name" value="Potassium Channel Kv1.1, Chain A"/>
    <property type="match status" value="1"/>
</dbReference>
<evidence type="ECO:0000259" key="1">
    <source>
        <dbReference type="PROSITE" id="PS50097"/>
    </source>
</evidence>
<dbReference type="Pfam" id="PF07534">
    <property type="entry name" value="TLD"/>
    <property type="match status" value="1"/>
</dbReference>
<dbReference type="InterPro" id="IPR052407">
    <property type="entry name" value="BTB_POZ_domain_cont_9"/>
</dbReference>
<dbReference type="PROSITE" id="PS50097">
    <property type="entry name" value="BTB"/>
    <property type="match status" value="1"/>
</dbReference>